<feature type="domain" description="Spore germination GerAC-like C-terminal" evidence="1">
    <location>
        <begin position="5"/>
        <end position="162"/>
    </location>
</feature>
<protein>
    <recommendedName>
        <fullName evidence="1">Spore germination GerAC-like C-terminal domain-containing protein</fullName>
    </recommendedName>
</protein>
<dbReference type="PANTHER" id="PTHR35789">
    <property type="entry name" value="SPORE GERMINATION PROTEIN B3"/>
    <property type="match status" value="1"/>
</dbReference>
<dbReference type="RefSeq" id="WP_161921336.1">
    <property type="nucleotide sequence ID" value="NZ_JAACYS010000063.1"/>
</dbReference>
<sequence>MDVKGVGFFSYGKIVHQIPMNDSFFFKLLVDKHSHGWQDVKADGQMASIQSIDSKHKFRLTKPTPPYEVIVEINLKGIVNEYTGGKILPETFKMLEKAFEKEINEECLKLIEKFKELDIDPIGFGSFITSKDRKFDYEKWHDGGYKDLTVKVKANVEIEEVGIIE</sequence>
<name>A0ABX0AAP0_9BACI</name>
<organism evidence="2 3">
    <name type="scientific">Pallidibacillus pasinlerensis</name>
    <dbReference type="NCBI Taxonomy" id="2703818"/>
    <lineage>
        <taxon>Bacteria</taxon>
        <taxon>Bacillati</taxon>
        <taxon>Bacillota</taxon>
        <taxon>Bacilli</taxon>
        <taxon>Bacillales</taxon>
        <taxon>Bacillaceae</taxon>
        <taxon>Pallidibacillus</taxon>
    </lineage>
</organism>
<dbReference type="InterPro" id="IPR038501">
    <property type="entry name" value="Spore_GerAC_C_sf"/>
</dbReference>
<evidence type="ECO:0000313" key="3">
    <source>
        <dbReference type="Proteomes" id="UP000743899"/>
    </source>
</evidence>
<keyword evidence="3" id="KW-1185">Reference proteome</keyword>
<dbReference type="Proteomes" id="UP000743899">
    <property type="component" value="Unassembled WGS sequence"/>
</dbReference>
<accession>A0ABX0AAP0</accession>
<dbReference type="InterPro" id="IPR008844">
    <property type="entry name" value="Spore_GerAC-like"/>
</dbReference>
<reference evidence="2 3" key="1">
    <citation type="submission" date="2020-01" db="EMBL/GenBank/DDBJ databases">
        <title>A novel Bacillus sp. from Pasinler.</title>
        <authorList>
            <person name="Adiguzel A."/>
            <person name="Ay H."/>
            <person name="Baltaci M.O."/>
        </authorList>
    </citation>
    <scope>NUCLEOTIDE SEQUENCE [LARGE SCALE GENOMIC DNA]</scope>
    <source>
        <strain evidence="2 3">P1</strain>
    </source>
</reference>
<comment type="caution">
    <text evidence="2">The sequence shown here is derived from an EMBL/GenBank/DDBJ whole genome shotgun (WGS) entry which is preliminary data.</text>
</comment>
<gene>
    <name evidence="2" type="ORF">GW534_12275</name>
</gene>
<dbReference type="Pfam" id="PF05504">
    <property type="entry name" value="Spore_GerAC"/>
    <property type="match status" value="1"/>
</dbReference>
<evidence type="ECO:0000313" key="2">
    <source>
        <dbReference type="EMBL" id="NCU18490.1"/>
    </source>
</evidence>
<dbReference type="EMBL" id="JAACYS010000063">
    <property type="protein sequence ID" value="NCU18490.1"/>
    <property type="molecule type" value="Genomic_DNA"/>
</dbReference>
<dbReference type="PANTHER" id="PTHR35789:SF1">
    <property type="entry name" value="SPORE GERMINATION PROTEIN B3"/>
    <property type="match status" value="1"/>
</dbReference>
<dbReference type="InterPro" id="IPR046953">
    <property type="entry name" value="Spore_GerAC-like_C"/>
</dbReference>
<dbReference type="Gene3D" id="3.30.300.210">
    <property type="entry name" value="Nutrient germinant receptor protein C, domain 3"/>
    <property type="match status" value="1"/>
</dbReference>
<evidence type="ECO:0000259" key="1">
    <source>
        <dbReference type="Pfam" id="PF05504"/>
    </source>
</evidence>
<proteinExistence type="predicted"/>